<dbReference type="AlphaFoldDB" id="A0A7J5BUI2"/>
<organism evidence="2 3">
    <name type="scientific">Pseudoclavibacter chungangensis</name>
    <dbReference type="NCBI Taxonomy" id="587635"/>
    <lineage>
        <taxon>Bacteria</taxon>
        <taxon>Bacillati</taxon>
        <taxon>Actinomycetota</taxon>
        <taxon>Actinomycetes</taxon>
        <taxon>Micrococcales</taxon>
        <taxon>Microbacteriaceae</taxon>
        <taxon>Pseudoclavibacter</taxon>
    </lineage>
</organism>
<evidence type="ECO:0000256" key="1">
    <source>
        <dbReference type="SAM" id="Phobius"/>
    </source>
</evidence>
<proteinExistence type="predicted"/>
<dbReference type="Proteomes" id="UP000467240">
    <property type="component" value="Unassembled WGS sequence"/>
</dbReference>
<evidence type="ECO:0000313" key="3">
    <source>
        <dbReference type="Proteomes" id="UP000467240"/>
    </source>
</evidence>
<keyword evidence="1" id="KW-0472">Membrane</keyword>
<feature type="transmembrane region" description="Helical" evidence="1">
    <location>
        <begin position="71"/>
        <end position="92"/>
    </location>
</feature>
<reference evidence="2 3" key="1">
    <citation type="submission" date="2019-09" db="EMBL/GenBank/DDBJ databases">
        <title>Phylogeny of genus Pseudoclavibacter and closely related genus.</title>
        <authorList>
            <person name="Li Y."/>
        </authorList>
    </citation>
    <scope>NUCLEOTIDE SEQUENCE [LARGE SCALE GENOMIC DNA]</scope>
    <source>
        <strain evidence="2 3">DSM 23821</strain>
    </source>
</reference>
<name>A0A7J5BUI2_9MICO</name>
<protein>
    <submittedName>
        <fullName evidence="2">Uncharacterized protein</fullName>
    </submittedName>
</protein>
<accession>A0A7J5BUI2</accession>
<keyword evidence="1" id="KW-0812">Transmembrane</keyword>
<feature type="transmembrane region" description="Helical" evidence="1">
    <location>
        <begin position="45"/>
        <end position="64"/>
    </location>
</feature>
<feature type="transmembrane region" description="Helical" evidence="1">
    <location>
        <begin position="18"/>
        <end position="39"/>
    </location>
</feature>
<sequence>MEGATISAAASAQRRRRFLLGSAAAVVSTFVALVSHLAAGGAVPGPVGVVLPLLVATTACIRLAGLRHSLVRLGLSVAVSQFAFHVLFVLGATANTSHVVPAAAHAHHVDPATALAALSAAGTGHAGHADSPMWLLHAVAAIVTTLALHRGETLVAALGALRAFVLRILALSRLVPPRRQEVASPRGVALDLPWVPSLQERLATSLGLRGPPTLGARVLPAMR</sequence>
<gene>
    <name evidence="2" type="ORF">F8O01_06790</name>
</gene>
<keyword evidence="1" id="KW-1133">Transmembrane helix</keyword>
<dbReference type="RefSeq" id="WP_158040129.1">
    <property type="nucleotide sequence ID" value="NZ_JACCFV010000001.1"/>
</dbReference>
<comment type="caution">
    <text evidence="2">The sequence shown here is derived from an EMBL/GenBank/DDBJ whole genome shotgun (WGS) entry which is preliminary data.</text>
</comment>
<evidence type="ECO:0000313" key="2">
    <source>
        <dbReference type="EMBL" id="KAB1657972.1"/>
    </source>
</evidence>
<keyword evidence="3" id="KW-1185">Reference proteome</keyword>
<dbReference type="OrthoDB" id="5125396at2"/>
<dbReference type="EMBL" id="WBJZ01000007">
    <property type="protein sequence ID" value="KAB1657972.1"/>
    <property type="molecule type" value="Genomic_DNA"/>
</dbReference>